<dbReference type="Proteomes" id="UP000542689">
    <property type="component" value="Unassembled WGS sequence"/>
</dbReference>
<gene>
    <name evidence="2" type="primary">Klrb1b</name>
    <name evidence="2" type="ORF">IFRKOW_R14913</name>
</gene>
<evidence type="ECO:0000259" key="1">
    <source>
        <dbReference type="Pfam" id="PF00059"/>
    </source>
</evidence>
<organism evidence="2 3">
    <name type="scientific">Ifrita kowaldi</name>
    <name type="common">blue-capped ifrita</name>
    <dbReference type="NCBI Taxonomy" id="461245"/>
    <lineage>
        <taxon>Eukaryota</taxon>
        <taxon>Metazoa</taxon>
        <taxon>Chordata</taxon>
        <taxon>Craniata</taxon>
        <taxon>Vertebrata</taxon>
        <taxon>Euteleostomi</taxon>
        <taxon>Archelosauria</taxon>
        <taxon>Archosauria</taxon>
        <taxon>Dinosauria</taxon>
        <taxon>Saurischia</taxon>
        <taxon>Theropoda</taxon>
        <taxon>Coelurosauria</taxon>
        <taxon>Aves</taxon>
        <taxon>Neognathae</taxon>
        <taxon>Neoaves</taxon>
        <taxon>Telluraves</taxon>
        <taxon>Australaves</taxon>
        <taxon>Passeriformes</taxon>
        <taxon>Corvoidea</taxon>
        <taxon>Cinclosomatidae</taxon>
        <taxon>Ifrita</taxon>
    </lineage>
</organism>
<sequence>QEDCGNQGSALLVPWDQDELEFLIESLQKPTWRFWISLSVPVAGTVWMWENGSDLHQD</sequence>
<keyword evidence="3" id="KW-1185">Reference proteome</keyword>
<comment type="caution">
    <text evidence="2">The sequence shown here is derived from an EMBL/GenBank/DDBJ whole genome shotgun (WGS) entry which is preliminary data.</text>
</comment>
<reference evidence="2 3" key="1">
    <citation type="submission" date="2019-09" db="EMBL/GenBank/DDBJ databases">
        <title>Bird 10,000 Genomes (B10K) Project - Family phase.</title>
        <authorList>
            <person name="Zhang G."/>
        </authorList>
    </citation>
    <scope>NUCLEOTIDE SEQUENCE [LARGE SCALE GENOMIC DNA]</scope>
    <source>
        <strain evidence="2">B10K-DU-029-41</strain>
        <tissue evidence="2">Liver</tissue>
    </source>
</reference>
<proteinExistence type="predicted"/>
<accession>A0A7K6PAZ1</accession>
<dbReference type="EMBL" id="VZRS01003317">
    <property type="protein sequence ID" value="NWW58327.1"/>
    <property type="molecule type" value="Genomic_DNA"/>
</dbReference>
<dbReference type="InterPro" id="IPR016187">
    <property type="entry name" value="CTDL_fold"/>
</dbReference>
<feature type="non-terminal residue" evidence="2">
    <location>
        <position position="58"/>
    </location>
</feature>
<dbReference type="InterPro" id="IPR016186">
    <property type="entry name" value="C-type_lectin-like/link_sf"/>
</dbReference>
<evidence type="ECO:0000313" key="2">
    <source>
        <dbReference type="EMBL" id="NWW58327.1"/>
    </source>
</evidence>
<protein>
    <submittedName>
        <fullName evidence="2">KRBBA protein</fullName>
    </submittedName>
</protein>
<feature type="domain" description="C-type lectin" evidence="1">
    <location>
        <begin position="1"/>
        <end position="56"/>
    </location>
</feature>
<dbReference type="SUPFAM" id="SSF56436">
    <property type="entry name" value="C-type lectin-like"/>
    <property type="match status" value="1"/>
</dbReference>
<feature type="non-terminal residue" evidence="2">
    <location>
        <position position="1"/>
    </location>
</feature>
<dbReference type="Pfam" id="PF00059">
    <property type="entry name" value="Lectin_C"/>
    <property type="match status" value="1"/>
</dbReference>
<dbReference type="AlphaFoldDB" id="A0A7K6PAZ1"/>
<name>A0A7K6PAZ1_9CORV</name>
<dbReference type="InterPro" id="IPR001304">
    <property type="entry name" value="C-type_lectin-like"/>
</dbReference>
<dbReference type="Gene3D" id="3.10.100.10">
    <property type="entry name" value="Mannose-Binding Protein A, subunit A"/>
    <property type="match status" value="1"/>
</dbReference>
<evidence type="ECO:0000313" key="3">
    <source>
        <dbReference type="Proteomes" id="UP000542689"/>
    </source>
</evidence>